<organism evidence="1 2">
    <name type="scientific">Camellia lanceoleosa</name>
    <dbReference type="NCBI Taxonomy" id="1840588"/>
    <lineage>
        <taxon>Eukaryota</taxon>
        <taxon>Viridiplantae</taxon>
        <taxon>Streptophyta</taxon>
        <taxon>Embryophyta</taxon>
        <taxon>Tracheophyta</taxon>
        <taxon>Spermatophyta</taxon>
        <taxon>Magnoliopsida</taxon>
        <taxon>eudicotyledons</taxon>
        <taxon>Gunneridae</taxon>
        <taxon>Pentapetalae</taxon>
        <taxon>asterids</taxon>
        <taxon>Ericales</taxon>
        <taxon>Theaceae</taxon>
        <taxon>Camellia</taxon>
    </lineage>
</organism>
<comment type="caution">
    <text evidence="1">The sequence shown here is derived from an EMBL/GenBank/DDBJ whole genome shotgun (WGS) entry which is preliminary data.</text>
</comment>
<evidence type="ECO:0000313" key="2">
    <source>
        <dbReference type="Proteomes" id="UP001060215"/>
    </source>
</evidence>
<accession>A0ACC0H694</accession>
<dbReference type="Proteomes" id="UP001060215">
    <property type="component" value="Chromosome 7"/>
</dbReference>
<gene>
    <name evidence="1" type="ORF">LOK49_LG07G01513</name>
</gene>
<name>A0ACC0H694_9ERIC</name>
<protein>
    <submittedName>
        <fullName evidence="1">Uncharacterized protein</fullName>
    </submittedName>
</protein>
<dbReference type="EMBL" id="CM045764">
    <property type="protein sequence ID" value="KAI8008675.1"/>
    <property type="molecule type" value="Genomic_DNA"/>
</dbReference>
<evidence type="ECO:0000313" key="1">
    <source>
        <dbReference type="EMBL" id="KAI8008675.1"/>
    </source>
</evidence>
<proteinExistence type="predicted"/>
<keyword evidence="2" id="KW-1185">Reference proteome</keyword>
<sequence length="353" mass="39956">MPPQSSGLFGSIAYGMSEVGKIKVSYFLCEWVVLPLHNEKSHAPTLSEGRIDNDDDSRLAKVEKQVNKIHALLLQGHEDKRHDEEQLTKVENQVGKILELLEQRMPFDGGHVKTPPSKLHEEQRVDIEIVDLNVSGIEKVLANSTKFEDEDRIGKMNEKEAMETPRLRKPNLVLILFGNKSSKLMAPKAKEVAKKQAKLVEGEALNNEQLSIPRKGRSCTKKGATKPIEVNVVTMSSSCNVVRGEYLVRMKLHYEEVQSATHKELWSLKPYQWISSCVINLLVVKLTNKQSKKYPDKNHMICYDCGLFVIKYMQGKPLPSGVIKQSELGVYEIVPTIFCSFVILRSFEILSWG</sequence>
<reference evidence="1 2" key="1">
    <citation type="journal article" date="2022" name="Plant J.">
        <title>Chromosome-level genome of Camellia lanceoleosa provides a valuable resource for understanding genome evolution and self-incompatibility.</title>
        <authorList>
            <person name="Gong W."/>
            <person name="Xiao S."/>
            <person name="Wang L."/>
            <person name="Liao Z."/>
            <person name="Chang Y."/>
            <person name="Mo W."/>
            <person name="Hu G."/>
            <person name="Li W."/>
            <person name="Zhao G."/>
            <person name="Zhu H."/>
            <person name="Hu X."/>
            <person name="Ji K."/>
            <person name="Xiang X."/>
            <person name="Song Q."/>
            <person name="Yuan D."/>
            <person name="Jin S."/>
            <person name="Zhang L."/>
        </authorList>
    </citation>
    <scope>NUCLEOTIDE SEQUENCE [LARGE SCALE GENOMIC DNA]</scope>
    <source>
        <strain evidence="1">SQ_2022a</strain>
    </source>
</reference>